<name>A0ABU4ZUI4_9HYPH</name>
<dbReference type="EMBL" id="JAVIJF010000035">
    <property type="protein sequence ID" value="MDX8529064.1"/>
    <property type="molecule type" value="Genomic_DNA"/>
</dbReference>
<proteinExistence type="predicted"/>
<gene>
    <name evidence="1" type="ORF">RFM68_31880</name>
</gene>
<sequence>MKKTLPELVKDGLVAASLTGSIDAEHRASKGGEKGYCYGVIRQELDRLRHGRHRPRQPQHRGR</sequence>
<evidence type="ECO:0000313" key="1">
    <source>
        <dbReference type="EMBL" id="MDX8529064.1"/>
    </source>
</evidence>
<accession>A0ABU4ZUI4</accession>
<protein>
    <recommendedName>
        <fullName evidence="3">Transposase</fullName>
    </recommendedName>
</protein>
<evidence type="ECO:0000313" key="2">
    <source>
        <dbReference type="Proteomes" id="UP001276840"/>
    </source>
</evidence>
<evidence type="ECO:0008006" key="3">
    <source>
        <dbReference type="Google" id="ProtNLM"/>
    </source>
</evidence>
<keyword evidence="2" id="KW-1185">Reference proteome</keyword>
<comment type="caution">
    <text evidence="1">The sequence shown here is derived from an EMBL/GenBank/DDBJ whole genome shotgun (WGS) entry which is preliminary data.</text>
</comment>
<reference evidence="1 2" key="1">
    <citation type="submission" date="2023-08" db="EMBL/GenBank/DDBJ databases">
        <title>Implementing the SeqCode for naming new Mesorhizobium species isolated from Vachellia karroo root nodules.</title>
        <authorList>
            <person name="Van Lill M."/>
        </authorList>
    </citation>
    <scope>NUCLEOTIDE SEQUENCE [LARGE SCALE GENOMIC DNA]</scope>
    <source>
        <strain evidence="1 2">MSK 1335</strain>
    </source>
</reference>
<dbReference type="RefSeq" id="WP_320236934.1">
    <property type="nucleotide sequence ID" value="NZ_JAVIJF010000035.1"/>
</dbReference>
<organism evidence="1 2">
    <name type="scientific">Mesorhizobium montanum</name>
    <dbReference type="NCBI Taxonomy" id="3072323"/>
    <lineage>
        <taxon>Bacteria</taxon>
        <taxon>Pseudomonadati</taxon>
        <taxon>Pseudomonadota</taxon>
        <taxon>Alphaproteobacteria</taxon>
        <taxon>Hyphomicrobiales</taxon>
        <taxon>Phyllobacteriaceae</taxon>
        <taxon>Mesorhizobium</taxon>
    </lineage>
</organism>
<dbReference type="Proteomes" id="UP001276840">
    <property type="component" value="Unassembled WGS sequence"/>
</dbReference>